<dbReference type="STRING" id="883081.HMPREF9698_00889"/>
<accession>K9E8Q9</accession>
<dbReference type="OrthoDB" id="9806726at2"/>
<comment type="similarity">
    <text evidence="1">Belongs to the ABC transporter superfamily.</text>
</comment>
<dbReference type="SMART" id="SM00382">
    <property type="entry name" value="AAA"/>
    <property type="match status" value="1"/>
</dbReference>
<sequence length="249" mass="27839">MTEENDVAIKVDQLTVAYDQTPVLVDNNVTFKKGQMTAIVGPNGAGKSTLLDSILGFLTPLNGQVTFFDGLSYNQARDQVTYVPQKQAVDWQFPATVMDVVLMGRYGKLGLFSRLSKEDRTIARDKLRAVEMLDYADRQINQLSGGQKQRIFLARALAAEAEIYLLDEPLAGVDKKTEKIIMDLLGQLTREGKTVVVVHHDLHTVEAYFDQIVFLNKKIFASGPVADIFNDETVDRTFRSGQEVEKGYE</sequence>
<dbReference type="PANTHER" id="PTHR42734">
    <property type="entry name" value="METAL TRANSPORT SYSTEM ATP-BINDING PROTEIN TM_0124-RELATED"/>
    <property type="match status" value="1"/>
</dbReference>
<dbReference type="PROSITE" id="PS50893">
    <property type="entry name" value="ABC_TRANSPORTER_2"/>
    <property type="match status" value="1"/>
</dbReference>
<evidence type="ECO:0000313" key="6">
    <source>
        <dbReference type="EMBL" id="EKU93594.1"/>
    </source>
</evidence>
<name>K9E8Q9_9LACT</name>
<dbReference type="Pfam" id="PF00005">
    <property type="entry name" value="ABC_tran"/>
    <property type="match status" value="1"/>
</dbReference>
<dbReference type="InterPro" id="IPR027417">
    <property type="entry name" value="P-loop_NTPase"/>
</dbReference>
<dbReference type="HOGENOM" id="CLU_000604_1_11_9"/>
<dbReference type="InterPro" id="IPR003439">
    <property type="entry name" value="ABC_transporter-like_ATP-bd"/>
</dbReference>
<dbReference type="EMBL" id="AGXA01000018">
    <property type="protein sequence ID" value="EKU93594.1"/>
    <property type="molecule type" value="Genomic_DNA"/>
</dbReference>
<dbReference type="AlphaFoldDB" id="K9E8Q9"/>
<feature type="domain" description="ABC transporter" evidence="5">
    <location>
        <begin position="9"/>
        <end position="242"/>
    </location>
</feature>
<evidence type="ECO:0000259" key="5">
    <source>
        <dbReference type="PROSITE" id="PS50893"/>
    </source>
</evidence>
<gene>
    <name evidence="6" type="ORF">HMPREF9698_00889</name>
</gene>
<dbReference type="SUPFAM" id="SSF52540">
    <property type="entry name" value="P-loop containing nucleoside triphosphate hydrolases"/>
    <property type="match status" value="1"/>
</dbReference>
<protein>
    <recommendedName>
        <fullName evidence="5">ABC transporter domain-containing protein</fullName>
    </recommendedName>
</protein>
<organism evidence="6 7">
    <name type="scientific">Alloiococcus otitis ATCC 51267</name>
    <dbReference type="NCBI Taxonomy" id="883081"/>
    <lineage>
        <taxon>Bacteria</taxon>
        <taxon>Bacillati</taxon>
        <taxon>Bacillota</taxon>
        <taxon>Bacilli</taxon>
        <taxon>Lactobacillales</taxon>
        <taxon>Carnobacteriaceae</taxon>
        <taxon>Alloiococcus</taxon>
    </lineage>
</organism>
<proteinExistence type="inferred from homology"/>
<dbReference type="Proteomes" id="UP000009875">
    <property type="component" value="Unassembled WGS sequence"/>
</dbReference>
<dbReference type="PANTHER" id="PTHR42734:SF5">
    <property type="entry name" value="IRON TRANSPORT SYSTEM ATP-BINDING PROTEIN HI_0361-RELATED"/>
    <property type="match status" value="1"/>
</dbReference>
<keyword evidence="4" id="KW-0067">ATP-binding</keyword>
<dbReference type="FunFam" id="3.40.50.300:FF:000134">
    <property type="entry name" value="Iron-enterobactin ABC transporter ATP-binding protein"/>
    <property type="match status" value="1"/>
</dbReference>
<keyword evidence="3" id="KW-0547">Nucleotide-binding</keyword>
<dbReference type="CDD" id="cd03235">
    <property type="entry name" value="ABC_Metallic_Cations"/>
    <property type="match status" value="1"/>
</dbReference>
<dbReference type="PROSITE" id="PS00211">
    <property type="entry name" value="ABC_TRANSPORTER_1"/>
    <property type="match status" value="1"/>
</dbReference>
<evidence type="ECO:0000313" key="7">
    <source>
        <dbReference type="Proteomes" id="UP000009875"/>
    </source>
</evidence>
<dbReference type="GO" id="GO:0016887">
    <property type="term" value="F:ATP hydrolysis activity"/>
    <property type="evidence" value="ECO:0007669"/>
    <property type="project" value="InterPro"/>
</dbReference>
<dbReference type="Gene3D" id="3.40.50.300">
    <property type="entry name" value="P-loop containing nucleotide triphosphate hydrolases"/>
    <property type="match status" value="1"/>
</dbReference>
<reference evidence="6 7" key="1">
    <citation type="submission" date="2012-09" db="EMBL/GenBank/DDBJ databases">
        <title>The Genome Sequence of Alloiococcus otitis ATCC 51267.</title>
        <authorList>
            <consortium name="The Broad Institute Genome Sequencing Platform"/>
            <person name="Earl A."/>
            <person name="Ward D."/>
            <person name="Feldgarden M."/>
            <person name="Gevers D."/>
            <person name="Huys G."/>
            <person name="Walker B."/>
            <person name="Young S.K."/>
            <person name="Zeng Q."/>
            <person name="Gargeya S."/>
            <person name="Fitzgerald M."/>
            <person name="Haas B."/>
            <person name="Abouelleil A."/>
            <person name="Alvarado L."/>
            <person name="Arachchi H.M."/>
            <person name="Berlin A.M."/>
            <person name="Chapman S.B."/>
            <person name="Goldberg J."/>
            <person name="Griggs A."/>
            <person name="Gujja S."/>
            <person name="Hansen M."/>
            <person name="Howarth C."/>
            <person name="Imamovic A."/>
            <person name="Larimer J."/>
            <person name="McCowen C."/>
            <person name="Montmayeur A."/>
            <person name="Murphy C."/>
            <person name="Neiman D."/>
            <person name="Pearson M."/>
            <person name="Priest M."/>
            <person name="Roberts A."/>
            <person name="Saif S."/>
            <person name="Shea T."/>
            <person name="Sisk P."/>
            <person name="Sykes S."/>
            <person name="Wortman J."/>
            <person name="Nusbaum C."/>
            <person name="Birren B."/>
        </authorList>
    </citation>
    <scope>NUCLEOTIDE SEQUENCE [LARGE SCALE GENOMIC DNA]</scope>
    <source>
        <strain evidence="6 7">ATCC 51267</strain>
    </source>
</reference>
<dbReference type="InterPro" id="IPR050153">
    <property type="entry name" value="Metal_Ion_Import_ABC"/>
</dbReference>
<evidence type="ECO:0000256" key="2">
    <source>
        <dbReference type="ARBA" id="ARBA00022448"/>
    </source>
</evidence>
<dbReference type="eggNOG" id="COG1121">
    <property type="taxonomic scope" value="Bacteria"/>
</dbReference>
<evidence type="ECO:0000256" key="3">
    <source>
        <dbReference type="ARBA" id="ARBA00022741"/>
    </source>
</evidence>
<dbReference type="RefSeq" id="WP_003777783.1">
    <property type="nucleotide sequence ID" value="NZ_JH992958.1"/>
</dbReference>
<evidence type="ECO:0000256" key="1">
    <source>
        <dbReference type="ARBA" id="ARBA00005417"/>
    </source>
</evidence>
<keyword evidence="7" id="KW-1185">Reference proteome</keyword>
<dbReference type="PATRIC" id="fig|883081.3.peg.886"/>
<comment type="caution">
    <text evidence="6">The sequence shown here is derived from an EMBL/GenBank/DDBJ whole genome shotgun (WGS) entry which is preliminary data.</text>
</comment>
<keyword evidence="2" id="KW-0813">Transport</keyword>
<dbReference type="InterPro" id="IPR003593">
    <property type="entry name" value="AAA+_ATPase"/>
</dbReference>
<dbReference type="GO" id="GO:0005524">
    <property type="term" value="F:ATP binding"/>
    <property type="evidence" value="ECO:0007669"/>
    <property type="project" value="UniProtKB-KW"/>
</dbReference>
<evidence type="ECO:0000256" key="4">
    <source>
        <dbReference type="ARBA" id="ARBA00022840"/>
    </source>
</evidence>
<dbReference type="InterPro" id="IPR017871">
    <property type="entry name" value="ABC_transporter-like_CS"/>
</dbReference>